<name>A0AA35X9M5_GEOBA</name>
<dbReference type="InterPro" id="IPR036179">
    <property type="entry name" value="Ig-like_dom_sf"/>
</dbReference>
<dbReference type="InterPro" id="IPR007110">
    <property type="entry name" value="Ig-like_dom"/>
</dbReference>
<dbReference type="SUPFAM" id="SSF48726">
    <property type="entry name" value="Immunoglobulin"/>
    <property type="match status" value="1"/>
</dbReference>
<keyword evidence="3" id="KW-1185">Reference proteome</keyword>
<gene>
    <name evidence="2" type="ORF">GBAR_LOCUS24064</name>
</gene>
<dbReference type="EMBL" id="CASHTH010003324">
    <property type="protein sequence ID" value="CAI8043375.1"/>
    <property type="molecule type" value="Genomic_DNA"/>
</dbReference>
<dbReference type="AlphaFoldDB" id="A0AA35X9M5"/>
<evidence type="ECO:0000313" key="3">
    <source>
        <dbReference type="Proteomes" id="UP001174909"/>
    </source>
</evidence>
<organism evidence="2 3">
    <name type="scientific">Geodia barretti</name>
    <name type="common">Barrett's horny sponge</name>
    <dbReference type="NCBI Taxonomy" id="519541"/>
    <lineage>
        <taxon>Eukaryota</taxon>
        <taxon>Metazoa</taxon>
        <taxon>Porifera</taxon>
        <taxon>Demospongiae</taxon>
        <taxon>Heteroscleromorpha</taxon>
        <taxon>Tetractinellida</taxon>
        <taxon>Astrophorina</taxon>
        <taxon>Geodiidae</taxon>
        <taxon>Geodia</taxon>
    </lineage>
</organism>
<sequence length="493" mass="54408">MMPHYILFPSLDHTRKVNLSCAIQPGALKDNYRVIWRRVQPTAISYSDDTFNITVTEMTEMSSTPSEYRCIVTIDHSSMEDEDYTPPRIVVQKRVLSTLSGEIGDVSVANGEPATLVCNALKGDTSFSISWKVDCETFTCGGTNASSENIRCYMNNETASVLQIENTMALGVRSHRVECILQNIILEEFLGDCDLLPQGSCDVTQSTTLEISNGPTPPTVTRSSSLTSGFPSLEELMRNGSLLERYSTYDGELRSVPGIKSTCSGHVGNRISKITFIALPRHQNGTGGLTLKVMRNPGSSHDIQIDQDAPSFGVFGYELCMSQMPPVMFNDGDKLLIRHGGSGPILLYQVGVEERNICRRFEPDSEICELDYDYPLLAIETDPPGCIEGLVSASQLRRLWENRTLAVVYSRPVREISLNCPPAYISRILVGAYPSMNGDGLPPINFVVDNAHTCSVSTEPATEGVNVYECDLNPPCSCSRWRSLTDYQSETCR</sequence>
<comment type="caution">
    <text evidence="2">The sequence shown here is derived from an EMBL/GenBank/DDBJ whole genome shotgun (WGS) entry which is preliminary data.</text>
</comment>
<feature type="domain" description="Ig-like" evidence="1">
    <location>
        <begin position="87"/>
        <end position="183"/>
    </location>
</feature>
<evidence type="ECO:0000259" key="1">
    <source>
        <dbReference type="PROSITE" id="PS50835"/>
    </source>
</evidence>
<reference evidence="2" key="1">
    <citation type="submission" date="2023-03" db="EMBL/GenBank/DDBJ databases">
        <authorList>
            <person name="Steffen K."/>
            <person name="Cardenas P."/>
        </authorList>
    </citation>
    <scope>NUCLEOTIDE SEQUENCE</scope>
</reference>
<proteinExistence type="predicted"/>
<evidence type="ECO:0000313" key="2">
    <source>
        <dbReference type="EMBL" id="CAI8043375.1"/>
    </source>
</evidence>
<protein>
    <recommendedName>
        <fullName evidence="1">Ig-like domain-containing protein</fullName>
    </recommendedName>
</protein>
<dbReference type="Proteomes" id="UP001174909">
    <property type="component" value="Unassembled WGS sequence"/>
</dbReference>
<dbReference type="PROSITE" id="PS50835">
    <property type="entry name" value="IG_LIKE"/>
    <property type="match status" value="2"/>
</dbReference>
<feature type="domain" description="Ig-like" evidence="1">
    <location>
        <begin position="3"/>
        <end position="80"/>
    </location>
</feature>
<accession>A0AA35X9M5</accession>